<protein>
    <recommendedName>
        <fullName evidence="5">DUF4179 domain-containing protein</fullName>
    </recommendedName>
</protein>
<keyword evidence="2" id="KW-0812">Transmembrane</keyword>
<comment type="caution">
    <text evidence="3">The sequence shown here is derived from an EMBL/GenBank/DDBJ whole genome shotgun (WGS) entry which is preliminary data.</text>
</comment>
<proteinExistence type="predicted"/>
<keyword evidence="2" id="KW-1133">Transmembrane helix</keyword>
<evidence type="ECO:0008006" key="5">
    <source>
        <dbReference type="Google" id="ProtNLM"/>
    </source>
</evidence>
<sequence>MPVEESFTTALRSAADLAPEPNALAFAQGAATRGVRRRRRRRAAVLAGAAAVGAAVLAAGSLPALHGDRAPAAQPRSSVSGEYMRDALVSLLPSGRVTGAMGFTGNEGDVKRGPSAVVDLETAHTGGQISLGVDRIATPVTEASRGAHCFDPSERPTLSCSRTVRPDGSVLMVNVLLPERSGAGKVLVASYTRPDGRQVRVDTYNRDGRPEPPLSTEQAVAVVTSSVWDVTFDGVRVTDPPKPGVTLPPTAALHDAVAKLLPSGAVAGPADGLAMPGRVRLQVSLDGRTSWVTVDVEPHWQEGEQSDPRGTFESGRGPELTHTADGTSVVAGAHRESDGTDGPEVQWNAEALHADGTRVTVNEWNGPDARTFLPGAPALTVDQLRALATAPAWRG</sequence>
<dbReference type="Proteomes" id="UP001499987">
    <property type="component" value="Unassembled WGS sequence"/>
</dbReference>
<gene>
    <name evidence="3" type="ORF">GCM10009663_30490</name>
</gene>
<keyword evidence="2" id="KW-0472">Membrane</keyword>
<feature type="region of interest" description="Disordered" evidence="1">
    <location>
        <begin position="301"/>
        <end position="324"/>
    </location>
</feature>
<feature type="transmembrane region" description="Helical" evidence="2">
    <location>
        <begin position="43"/>
        <end position="65"/>
    </location>
</feature>
<evidence type="ECO:0000256" key="1">
    <source>
        <dbReference type="SAM" id="MobiDB-lite"/>
    </source>
</evidence>
<organism evidence="3 4">
    <name type="scientific">Kitasatospora arboriphila</name>
    <dbReference type="NCBI Taxonomy" id="258052"/>
    <lineage>
        <taxon>Bacteria</taxon>
        <taxon>Bacillati</taxon>
        <taxon>Actinomycetota</taxon>
        <taxon>Actinomycetes</taxon>
        <taxon>Kitasatosporales</taxon>
        <taxon>Streptomycetaceae</taxon>
        <taxon>Kitasatospora</taxon>
    </lineage>
</organism>
<dbReference type="EMBL" id="BAAALD010000025">
    <property type="protein sequence ID" value="GAA1084661.1"/>
    <property type="molecule type" value="Genomic_DNA"/>
</dbReference>
<evidence type="ECO:0000313" key="3">
    <source>
        <dbReference type="EMBL" id="GAA1084661.1"/>
    </source>
</evidence>
<name>A0ABN1TIF8_9ACTN</name>
<keyword evidence="4" id="KW-1185">Reference proteome</keyword>
<evidence type="ECO:0000313" key="4">
    <source>
        <dbReference type="Proteomes" id="UP001499987"/>
    </source>
</evidence>
<accession>A0ABN1TIF8</accession>
<evidence type="ECO:0000256" key="2">
    <source>
        <dbReference type="SAM" id="Phobius"/>
    </source>
</evidence>
<reference evidence="3 4" key="1">
    <citation type="journal article" date="2019" name="Int. J. Syst. Evol. Microbiol.">
        <title>The Global Catalogue of Microorganisms (GCM) 10K type strain sequencing project: providing services to taxonomists for standard genome sequencing and annotation.</title>
        <authorList>
            <consortium name="The Broad Institute Genomics Platform"/>
            <consortium name="The Broad Institute Genome Sequencing Center for Infectious Disease"/>
            <person name="Wu L."/>
            <person name="Ma J."/>
        </authorList>
    </citation>
    <scope>NUCLEOTIDE SEQUENCE [LARGE SCALE GENOMIC DNA]</scope>
    <source>
        <strain evidence="3 4">JCM 13002</strain>
    </source>
</reference>
<dbReference type="RefSeq" id="WP_344624142.1">
    <property type="nucleotide sequence ID" value="NZ_BAAALD010000025.1"/>
</dbReference>